<evidence type="ECO:0000313" key="2">
    <source>
        <dbReference type="Proteomes" id="UP000790347"/>
    </source>
</evidence>
<protein>
    <submittedName>
        <fullName evidence="1">Uncharacterized protein</fullName>
    </submittedName>
</protein>
<reference evidence="1" key="2">
    <citation type="journal article" date="2022" name="Res Sq">
        <title>Comparative Genomics Reveals Insights into the Divergent Evolution of Astigmatic Mites and Household Pest Adaptations.</title>
        <authorList>
            <person name="Xiong Q."/>
            <person name="Wan A.T.-Y."/>
            <person name="Liu X.-Y."/>
            <person name="Fung C.S.-H."/>
            <person name="Xiao X."/>
            <person name="Malainual N."/>
            <person name="Hou J."/>
            <person name="Wang L."/>
            <person name="Wang M."/>
            <person name="Yang K."/>
            <person name="Cui Y."/>
            <person name="Leung E."/>
            <person name="Nong W."/>
            <person name="Shin S.-K."/>
            <person name="Au S."/>
            <person name="Jeong K.Y."/>
            <person name="Chew F.T."/>
            <person name="Hui J."/>
            <person name="Leung T.F."/>
            <person name="Tungtrongchitr A."/>
            <person name="Zhong N."/>
            <person name="Liu Z."/>
            <person name="Tsui S."/>
        </authorList>
    </citation>
    <scope>NUCLEOTIDE SEQUENCE</scope>
    <source>
        <strain evidence="1">Derf</strain>
        <tissue evidence="1">Whole organism</tissue>
    </source>
</reference>
<dbReference type="AlphaFoldDB" id="A0A922LCF7"/>
<accession>A0A922LCF7</accession>
<reference evidence="1" key="1">
    <citation type="submission" date="2013-05" db="EMBL/GenBank/DDBJ databases">
        <authorList>
            <person name="Yim A.K.Y."/>
            <person name="Chan T.F."/>
            <person name="Ji K.M."/>
            <person name="Liu X.Y."/>
            <person name="Zhou J.W."/>
            <person name="Li R.Q."/>
            <person name="Yang K.Y."/>
            <person name="Li J."/>
            <person name="Li M."/>
            <person name="Law P.T.W."/>
            <person name="Wu Y.L."/>
            <person name="Cai Z.L."/>
            <person name="Qin H."/>
            <person name="Bao Y."/>
            <person name="Leung R.K.K."/>
            <person name="Ng P.K.S."/>
            <person name="Zou J."/>
            <person name="Zhong X.J."/>
            <person name="Ran P.X."/>
            <person name="Zhong N.S."/>
            <person name="Liu Z.G."/>
            <person name="Tsui S.K.W."/>
        </authorList>
    </citation>
    <scope>NUCLEOTIDE SEQUENCE</scope>
    <source>
        <strain evidence="1">Derf</strain>
        <tissue evidence="1">Whole organism</tissue>
    </source>
</reference>
<evidence type="ECO:0000313" key="1">
    <source>
        <dbReference type="EMBL" id="KAH9529347.1"/>
    </source>
</evidence>
<sequence>MYSLINDFHEFYKSSISSFKPHEQLAHAFLCFVVAQTRKSSAFGFILSCSSNNSSSSIRSPSVISSAANVQIFLVSISTAEPISYSGLCAKIKSCSFLSTTNPFDFIRNVKLET</sequence>
<name>A0A922LCF7_DERFA</name>
<dbReference type="EMBL" id="ASGP02000001">
    <property type="protein sequence ID" value="KAH9529347.1"/>
    <property type="molecule type" value="Genomic_DNA"/>
</dbReference>
<gene>
    <name evidence="1" type="ORF">DERF_003237</name>
</gene>
<keyword evidence="2" id="KW-1185">Reference proteome</keyword>
<proteinExistence type="predicted"/>
<comment type="caution">
    <text evidence="1">The sequence shown here is derived from an EMBL/GenBank/DDBJ whole genome shotgun (WGS) entry which is preliminary data.</text>
</comment>
<organism evidence="1 2">
    <name type="scientific">Dermatophagoides farinae</name>
    <name type="common">American house dust mite</name>
    <dbReference type="NCBI Taxonomy" id="6954"/>
    <lineage>
        <taxon>Eukaryota</taxon>
        <taxon>Metazoa</taxon>
        <taxon>Ecdysozoa</taxon>
        <taxon>Arthropoda</taxon>
        <taxon>Chelicerata</taxon>
        <taxon>Arachnida</taxon>
        <taxon>Acari</taxon>
        <taxon>Acariformes</taxon>
        <taxon>Sarcoptiformes</taxon>
        <taxon>Astigmata</taxon>
        <taxon>Psoroptidia</taxon>
        <taxon>Analgoidea</taxon>
        <taxon>Pyroglyphidae</taxon>
        <taxon>Dermatophagoidinae</taxon>
        <taxon>Dermatophagoides</taxon>
    </lineage>
</organism>
<dbReference type="Proteomes" id="UP000790347">
    <property type="component" value="Unassembled WGS sequence"/>
</dbReference>